<accession>A0A066XQY1</accession>
<proteinExistence type="predicted"/>
<feature type="compositionally biased region" description="Polar residues" evidence="1">
    <location>
        <begin position="29"/>
        <end position="41"/>
    </location>
</feature>
<protein>
    <submittedName>
        <fullName evidence="2">Uncharacterized protein</fullName>
    </submittedName>
</protein>
<name>A0A066XQY1_COLSU</name>
<feature type="compositionally biased region" description="Basic and acidic residues" evidence="1">
    <location>
        <begin position="9"/>
        <end position="19"/>
    </location>
</feature>
<keyword evidence="3" id="KW-1185">Reference proteome</keyword>
<dbReference type="Proteomes" id="UP000027238">
    <property type="component" value="Unassembled WGS sequence"/>
</dbReference>
<feature type="region of interest" description="Disordered" evidence="1">
    <location>
        <begin position="1"/>
        <end position="68"/>
    </location>
</feature>
<evidence type="ECO:0000256" key="1">
    <source>
        <dbReference type="SAM" id="MobiDB-lite"/>
    </source>
</evidence>
<gene>
    <name evidence="2" type="ORF">CSUB01_12151</name>
</gene>
<evidence type="ECO:0000313" key="3">
    <source>
        <dbReference type="Proteomes" id="UP000027238"/>
    </source>
</evidence>
<dbReference type="HOGENOM" id="CLU_1180135_0_0_1"/>
<dbReference type="EMBL" id="JMSE01000719">
    <property type="protein sequence ID" value="KDN68146.1"/>
    <property type="molecule type" value="Genomic_DNA"/>
</dbReference>
<comment type="caution">
    <text evidence="2">The sequence shown here is derived from an EMBL/GenBank/DDBJ whole genome shotgun (WGS) entry which is preliminary data.</text>
</comment>
<reference evidence="3" key="1">
    <citation type="journal article" date="2014" name="Genome Announc.">
        <title>Draft genome sequence of Colletotrichum sublineola, a destructive pathogen of cultivated sorghum.</title>
        <authorList>
            <person name="Baroncelli R."/>
            <person name="Sanz-Martin J.M."/>
            <person name="Rech G.E."/>
            <person name="Sukno S.A."/>
            <person name="Thon M.R."/>
        </authorList>
    </citation>
    <scope>NUCLEOTIDE SEQUENCE [LARGE SCALE GENOMIC DNA]</scope>
    <source>
        <strain evidence="3">TX430BB</strain>
    </source>
</reference>
<sequence>MNPVSTTDGDTRTSRHEEFSDPPPGLQRAASNTGLDNSHFTNAWDLGDDASGLGDKGPSPVDTPNRGNARDLSIILQVDNVGHSSALAVPTVRTLDVALFQKWWQSAFDIIDVAPIFPFAAAVFEAPSKTTAALFETPSETAAMTPPFNARTPSHGETECRPTDSAHTAKHGAFEWENEAESRSIVYWERTRTSCGCVLPSRLLLHNPILCFILTWDVKFSLITQPPPFKDSILQ</sequence>
<dbReference type="AlphaFoldDB" id="A0A066XQY1"/>
<organism evidence="2 3">
    <name type="scientific">Colletotrichum sublineola</name>
    <name type="common">Sorghum anthracnose fungus</name>
    <dbReference type="NCBI Taxonomy" id="1173701"/>
    <lineage>
        <taxon>Eukaryota</taxon>
        <taxon>Fungi</taxon>
        <taxon>Dikarya</taxon>
        <taxon>Ascomycota</taxon>
        <taxon>Pezizomycotina</taxon>
        <taxon>Sordariomycetes</taxon>
        <taxon>Hypocreomycetidae</taxon>
        <taxon>Glomerellales</taxon>
        <taxon>Glomerellaceae</taxon>
        <taxon>Colletotrichum</taxon>
        <taxon>Colletotrichum graminicola species complex</taxon>
    </lineage>
</organism>
<evidence type="ECO:0000313" key="2">
    <source>
        <dbReference type="EMBL" id="KDN68146.1"/>
    </source>
</evidence>